<keyword evidence="4" id="KW-1185">Reference proteome</keyword>
<gene>
    <name evidence="2" type="ORF">EJE83_10915</name>
    <name evidence="3" type="ORF">PAP18089_00843</name>
</gene>
<dbReference type="SUPFAM" id="SSF55298">
    <property type="entry name" value="YjgF-like"/>
    <property type="match status" value="1"/>
</dbReference>
<dbReference type="InterPro" id="IPR035959">
    <property type="entry name" value="RutC-like_sf"/>
</dbReference>
<dbReference type="InterPro" id="IPR006056">
    <property type="entry name" value="RidA"/>
</dbReference>
<dbReference type="STRING" id="93218.XM39_12015"/>
<dbReference type="PANTHER" id="PTHR11803:SF58">
    <property type="entry name" value="PROTEIN HMF1-RELATED"/>
    <property type="match status" value="1"/>
</dbReference>
<dbReference type="EMBL" id="RWHX01000015">
    <property type="protein sequence ID" value="RSK81973.1"/>
    <property type="molecule type" value="Genomic_DNA"/>
</dbReference>
<name>A0A0B5FG10_9BURK</name>
<accession>A0A0B5FG10</accession>
<dbReference type="OrthoDB" id="9803101at2"/>
<dbReference type="Proteomes" id="UP000270216">
    <property type="component" value="Unassembled WGS sequence"/>
</dbReference>
<dbReference type="Gene3D" id="3.30.1330.40">
    <property type="entry name" value="RutC-like"/>
    <property type="match status" value="1"/>
</dbReference>
<dbReference type="PANTHER" id="PTHR11803">
    <property type="entry name" value="2-IMINOBUTANOATE/2-IMINOPROPANOATE DEAMINASE RIDA"/>
    <property type="match status" value="1"/>
</dbReference>
<dbReference type="AlphaFoldDB" id="A0A0B5FG10"/>
<organism evidence="3 5">
    <name type="scientific">Pandoraea apista</name>
    <dbReference type="NCBI Taxonomy" id="93218"/>
    <lineage>
        <taxon>Bacteria</taxon>
        <taxon>Pseudomonadati</taxon>
        <taxon>Pseudomonadota</taxon>
        <taxon>Betaproteobacteria</taxon>
        <taxon>Burkholderiales</taxon>
        <taxon>Burkholderiaceae</taxon>
        <taxon>Pandoraea</taxon>
    </lineage>
</organism>
<sequence length="132" mass="13748">MSAQERGIETVNVPTLQPPRGHYSHGVCAGGFVFVSGQLPITPEGERLVGAPFAVQAKQALDNVAAILAACGTTIDRLVQVRVYITNVDDWGPFNEVYAAWAGSAKPARAVVPVPTLSHGVAVEIEATALAG</sequence>
<evidence type="ECO:0000313" key="2">
    <source>
        <dbReference type="EMBL" id="RSK81973.1"/>
    </source>
</evidence>
<proteinExistence type="inferred from homology"/>
<comment type="similarity">
    <text evidence="1">Belongs to the RutC family.</text>
</comment>
<dbReference type="CDD" id="cd00448">
    <property type="entry name" value="YjgF_YER057c_UK114_family"/>
    <property type="match status" value="1"/>
</dbReference>
<evidence type="ECO:0000313" key="3">
    <source>
        <dbReference type="EMBL" id="VVG69885.1"/>
    </source>
</evidence>
<reference evidence="2 4" key="1">
    <citation type="submission" date="2018-12" db="EMBL/GenBank/DDBJ databases">
        <title>Whole genome sequence of a Pandoraea apista isolate from a patient with cystic fibrosis.</title>
        <authorList>
            <person name="Kenna D.T."/>
            <person name="Turton J.F."/>
        </authorList>
    </citation>
    <scope>NUCLEOTIDE SEQUENCE [LARGE SCALE GENOMIC DNA]</scope>
    <source>
        <strain evidence="2 4">Pa13324</strain>
    </source>
</reference>
<dbReference type="GeneID" id="47016501"/>
<dbReference type="Proteomes" id="UP000364291">
    <property type="component" value="Unassembled WGS sequence"/>
</dbReference>
<dbReference type="KEGG" id="papi:SG18_11815"/>
<dbReference type="InterPro" id="IPR006175">
    <property type="entry name" value="YjgF/YER057c/UK114"/>
</dbReference>
<dbReference type="RefSeq" id="WP_042114354.1">
    <property type="nucleotide sequence ID" value="NZ_CABPSX010000001.1"/>
</dbReference>
<evidence type="ECO:0000256" key="1">
    <source>
        <dbReference type="ARBA" id="ARBA00010552"/>
    </source>
</evidence>
<dbReference type="EMBL" id="CABPSX010000001">
    <property type="protein sequence ID" value="VVG69885.1"/>
    <property type="molecule type" value="Genomic_DNA"/>
</dbReference>
<dbReference type="GO" id="GO:0005829">
    <property type="term" value="C:cytosol"/>
    <property type="evidence" value="ECO:0007669"/>
    <property type="project" value="TreeGrafter"/>
</dbReference>
<evidence type="ECO:0000313" key="4">
    <source>
        <dbReference type="Proteomes" id="UP000270216"/>
    </source>
</evidence>
<evidence type="ECO:0000313" key="5">
    <source>
        <dbReference type="Proteomes" id="UP000364291"/>
    </source>
</evidence>
<dbReference type="NCBIfam" id="TIGR00004">
    <property type="entry name" value="Rid family detoxifying hydrolase"/>
    <property type="match status" value="1"/>
</dbReference>
<dbReference type="GO" id="GO:0019239">
    <property type="term" value="F:deaminase activity"/>
    <property type="evidence" value="ECO:0007669"/>
    <property type="project" value="TreeGrafter"/>
</dbReference>
<dbReference type="Pfam" id="PF01042">
    <property type="entry name" value="Ribonuc_L-PSP"/>
    <property type="match status" value="1"/>
</dbReference>
<protein>
    <submittedName>
        <fullName evidence="3">Endoribonuclease L-PSP</fullName>
    </submittedName>
    <submittedName>
        <fullName evidence="2">RidA family protein</fullName>
    </submittedName>
</protein>
<reference evidence="3 5" key="2">
    <citation type="submission" date="2019-08" db="EMBL/GenBank/DDBJ databases">
        <authorList>
            <person name="Peeters C."/>
        </authorList>
    </citation>
    <scope>NUCLEOTIDE SEQUENCE [LARGE SCALE GENOMIC DNA]</scope>
    <source>
        <strain evidence="3 5">LMG 18089</strain>
    </source>
</reference>
<dbReference type="FunFam" id="3.30.1330.40:FF:000001">
    <property type="entry name" value="L-PSP family endoribonuclease"/>
    <property type="match status" value="1"/>
</dbReference>